<gene>
    <name evidence="1" type="ORF">SAMN05216236_13255</name>
</gene>
<sequence length="147" mass="16641">MAEKGLTEKDKKKIKVQLKDINKFIGDIEKMGGEVPKTLKKSLKHLETAINTGKDIAKAAEEASKDLKAYENDLMAACKTVDKEMEMVCEAKIARKWQARSVKWTLDPKNEKSVVSKAIKKTVQRYTPKVICKHWDYCAKQEKAAAN</sequence>
<dbReference type="EMBL" id="FPAW01000032">
    <property type="protein sequence ID" value="SFU14098.1"/>
    <property type="molecule type" value="Genomic_DNA"/>
</dbReference>
<keyword evidence="2" id="KW-1185">Reference proteome</keyword>
<accession>A0A1I7DQW7</accession>
<evidence type="ECO:0000313" key="1">
    <source>
        <dbReference type="EMBL" id="SFU14098.1"/>
    </source>
</evidence>
<dbReference type="RefSeq" id="WP_027262575.1">
    <property type="nucleotide sequence ID" value="NZ_FPAW01000032.1"/>
</dbReference>
<reference evidence="1 2" key="1">
    <citation type="submission" date="2016-10" db="EMBL/GenBank/DDBJ databases">
        <authorList>
            <person name="de Groot N.N."/>
        </authorList>
    </citation>
    <scope>NUCLEOTIDE SEQUENCE [LARGE SCALE GENOMIC DNA]</scope>
    <source>
        <strain evidence="1 2">CGMCC 1.10959</strain>
    </source>
</reference>
<dbReference type="AlphaFoldDB" id="A0A1I7DQW7"/>
<dbReference type="Proteomes" id="UP000182466">
    <property type="component" value="Unassembled WGS sequence"/>
</dbReference>
<proteinExistence type="predicted"/>
<name>A0A1I7DQW7_9RHOB</name>
<protein>
    <submittedName>
        <fullName evidence="1">Uncharacterized protein</fullName>
    </submittedName>
</protein>
<organism evidence="1 2">
    <name type="scientific">Sedimentitalea nanhaiensis</name>
    <dbReference type="NCBI Taxonomy" id="999627"/>
    <lineage>
        <taxon>Bacteria</taxon>
        <taxon>Pseudomonadati</taxon>
        <taxon>Pseudomonadota</taxon>
        <taxon>Alphaproteobacteria</taxon>
        <taxon>Rhodobacterales</taxon>
        <taxon>Paracoccaceae</taxon>
        <taxon>Sedimentitalea</taxon>
    </lineage>
</organism>
<evidence type="ECO:0000313" key="2">
    <source>
        <dbReference type="Proteomes" id="UP000182466"/>
    </source>
</evidence>